<dbReference type="GO" id="GO:0016798">
    <property type="term" value="F:hydrolase activity, acting on glycosyl bonds"/>
    <property type="evidence" value="ECO:0007669"/>
    <property type="project" value="UniProtKB-KW"/>
</dbReference>
<feature type="domain" description="Glycosyl hydrolase family 98 putative carbohydrate-binding module" evidence="4">
    <location>
        <begin position="39"/>
        <end position="185"/>
    </location>
</feature>
<dbReference type="PANTHER" id="PTHR35803">
    <property type="entry name" value="GLUCAN 1,4-ALPHA-GLUCOSIDASE SUSB-RELATED"/>
    <property type="match status" value="1"/>
</dbReference>
<feature type="signal peptide" evidence="3">
    <location>
        <begin position="1"/>
        <end position="36"/>
    </location>
</feature>
<keyword evidence="3" id="KW-0732">Signal</keyword>
<gene>
    <name evidence="5" type="ORF">EV187_3269</name>
</gene>
<dbReference type="InterPro" id="IPR008979">
    <property type="entry name" value="Galactose-bd-like_sf"/>
</dbReference>
<dbReference type="EMBL" id="SGWY01000004">
    <property type="protein sequence ID" value="RZS63367.1"/>
    <property type="molecule type" value="Genomic_DNA"/>
</dbReference>
<evidence type="ECO:0000259" key="4">
    <source>
        <dbReference type="SMART" id="SM00776"/>
    </source>
</evidence>
<dbReference type="InterPro" id="IPR014718">
    <property type="entry name" value="GH-type_carb-bd"/>
</dbReference>
<evidence type="ECO:0000313" key="5">
    <source>
        <dbReference type="EMBL" id="RZS63367.1"/>
    </source>
</evidence>
<dbReference type="InterPro" id="IPR029483">
    <property type="entry name" value="GH97_C"/>
</dbReference>
<dbReference type="Proteomes" id="UP000293289">
    <property type="component" value="Unassembled WGS sequence"/>
</dbReference>
<dbReference type="Gene3D" id="3.20.20.70">
    <property type="entry name" value="Aldolase class I"/>
    <property type="match status" value="1"/>
</dbReference>
<feature type="domain" description="Glycosyl hydrolase family 98 putative carbohydrate-binding module" evidence="4">
    <location>
        <begin position="900"/>
        <end position="1051"/>
    </location>
</feature>
<dbReference type="InterPro" id="IPR013222">
    <property type="entry name" value="Glyco_hyd_98_carb-bd"/>
</dbReference>
<evidence type="ECO:0000256" key="1">
    <source>
        <dbReference type="ARBA" id="ARBA00022801"/>
    </source>
</evidence>
<dbReference type="InterPro" id="IPR013785">
    <property type="entry name" value="Aldolase_TIM"/>
</dbReference>
<evidence type="ECO:0000313" key="6">
    <source>
        <dbReference type="Proteomes" id="UP000293289"/>
    </source>
</evidence>
<dbReference type="Pfam" id="PF10566">
    <property type="entry name" value="Glyco_hydro_97"/>
    <property type="match status" value="1"/>
</dbReference>
<sequence length="1054" mass="112254">MPHRTHRRRTTIAVVVAGTLLGGGLAAVSTAAPALADVPVGEAYVSDLPWLNESNGWGPIERDTSNGESAAGDGKPITIGGFVYERGIGMHATGALSVELGANCTAFSAMVGLDDEVTSGVGTVQFQVFGDGTLLAETGVVTGNDAAVELTADVTGVDVLRLVANESTNGKNFDHADWGDATVTCDDEVPEEPVVVERWAIDGPEGSPLDGVLKLDSAGRVALDVVDGQATVVQATRLGLTGSDGDFRSGLTFVGRTDGIVADDYAMVTGKQEERSYVFQESVFEFENADGGRFSIAVRLSDDGAAYRYLVAGDGEHRVDDESGAWELAADGTAWMQRSYAVNYEAEWMQTTATASNGTGSVGYPALFQQGEDYVLLTEADLHGDYSGSHLAHAPGTLRYGVDLFQGAPVTSEGDLSTPWRVAIVGGLDTVVESTLVDDLATPNRLAGEDTLWIQPGVSSWSWLTDWNSPKDEARQRDFIDLSARNGWEYVLLDEGWDASWVPRTVRYAETKGVDVIIWFHSRDLRTQEQRDEWLPRIASWGVKGIKVDFMDTDSQAIHQWYDQIAADTAANHLMINFHGASLPTGMQRTWPHIMSYEAVRGAENGISPARSLMVPFTRNVVGSMDWTPVTFSRGNGNSSKAHEVAMGIVYESGWQHLSDKPEAYAAEPNAERFLQDLPAHWDETQLVSGTPASDVVLARRAGDRWYVGGMRAGSGEPLQLPLEQFGGRHLIVDLLSDDGANGSATVLTTTHTTKDQVLSIPTANNGGFAAVVCLDRPGRESCLDPAEPWDAVDLTVEPSAADVAPGSTVELSASFAVEADAAKVAMAPVVPEGWVVEGGPVTARKLTAGDILETTWTVEVPEDGVSGTVEIPVQVSYRVGSEERTAATQATLWVTPKPLDGVNQLSDLEWLEQSNGYGPVERDQSNGQAAANDGRPIEIDDVTYAKGIGMHATGAVTAWLGGTCSTFDAIVGIDDEVLETPGESGIGSVRFLVYGDGELLAETPVLTNDSGAVPLTVGVTGVQRLRLVADEATNGKNFDHADWADAKVTCSAG</sequence>
<dbReference type="InterPro" id="IPR038637">
    <property type="entry name" value="NPCBM_sf"/>
</dbReference>
<dbReference type="Pfam" id="PF08305">
    <property type="entry name" value="NPCBM"/>
    <property type="match status" value="2"/>
</dbReference>
<keyword evidence="1" id="KW-0378">Hydrolase</keyword>
<dbReference type="Gene3D" id="2.70.98.10">
    <property type="match status" value="1"/>
</dbReference>
<dbReference type="Gene3D" id="2.60.40.1180">
    <property type="entry name" value="Golgi alpha-mannosidase II"/>
    <property type="match status" value="1"/>
</dbReference>
<dbReference type="PANTHER" id="PTHR35803:SF2">
    <property type="entry name" value="RETAINING ALPHA-GALACTOSIDASE"/>
    <property type="match status" value="1"/>
</dbReference>
<reference evidence="5 6" key="1">
    <citation type="submission" date="2019-02" db="EMBL/GenBank/DDBJ databases">
        <title>Genomic Encyclopedia of Type Strains, Phase IV (KMG-IV): sequencing the most valuable type-strain genomes for metagenomic binning, comparative biology and taxonomic classification.</title>
        <authorList>
            <person name="Goeker M."/>
        </authorList>
    </citation>
    <scope>NUCLEOTIDE SEQUENCE [LARGE SCALE GENOMIC DNA]</scope>
    <source>
        <strain evidence="5 6">DSM 43045</strain>
    </source>
</reference>
<protein>
    <submittedName>
        <fullName evidence="5">Alpha-galactosidase-like protein</fullName>
    </submittedName>
</protein>
<dbReference type="InterPro" id="IPR018905">
    <property type="entry name" value="A-galactase_NEW3"/>
</dbReference>
<comment type="caution">
    <text evidence="5">The sequence shown here is derived from an EMBL/GenBank/DDBJ whole genome shotgun (WGS) entry which is preliminary data.</text>
</comment>
<dbReference type="RefSeq" id="WP_242609662.1">
    <property type="nucleotide sequence ID" value="NZ_SGWY01000004.1"/>
</dbReference>
<dbReference type="AlphaFoldDB" id="A0A4Q7M8A5"/>
<dbReference type="SUPFAM" id="SSF49785">
    <property type="entry name" value="Galactose-binding domain-like"/>
    <property type="match status" value="2"/>
</dbReference>
<dbReference type="InterPro" id="IPR029486">
    <property type="entry name" value="GH97_N"/>
</dbReference>
<organism evidence="5 6">
    <name type="scientific">Agromyces ramosus</name>
    <dbReference type="NCBI Taxonomy" id="33879"/>
    <lineage>
        <taxon>Bacteria</taxon>
        <taxon>Bacillati</taxon>
        <taxon>Actinomycetota</taxon>
        <taxon>Actinomycetes</taxon>
        <taxon>Micrococcales</taxon>
        <taxon>Microbacteriaceae</taxon>
        <taxon>Agromyces</taxon>
    </lineage>
</organism>
<dbReference type="SMART" id="SM00776">
    <property type="entry name" value="NPCBM"/>
    <property type="match status" value="2"/>
</dbReference>
<proteinExistence type="predicted"/>
<evidence type="ECO:0000256" key="2">
    <source>
        <dbReference type="ARBA" id="ARBA00023295"/>
    </source>
</evidence>
<evidence type="ECO:0000256" key="3">
    <source>
        <dbReference type="SAM" id="SignalP"/>
    </source>
</evidence>
<dbReference type="InterPro" id="IPR052720">
    <property type="entry name" value="Glycosyl_hydrolase_97"/>
</dbReference>
<accession>A0A4Q7M8A5</accession>
<dbReference type="Pfam" id="PF14509">
    <property type="entry name" value="GH97_C"/>
    <property type="match status" value="1"/>
</dbReference>
<dbReference type="Pfam" id="PF10633">
    <property type="entry name" value="NPCBM_assoc"/>
    <property type="match status" value="1"/>
</dbReference>
<dbReference type="Pfam" id="PF14508">
    <property type="entry name" value="GH97_N"/>
    <property type="match status" value="1"/>
</dbReference>
<dbReference type="InterPro" id="IPR019563">
    <property type="entry name" value="GH97_catalytic"/>
</dbReference>
<dbReference type="GO" id="GO:0030246">
    <property type="term" value="F:carbohydrate binding"/>
    <property type="evidence" value="ECO:0007669"/>
    <property type="project" value="InterPro"/>
</dbReference>
<keyword evidence="2" id="KW-0326">Glycosidase</keyword>
<keyword evidence="6" id="KW-1185">Reference proteome</keyword>
<dbReference type="Gene3D" id="2.60.120.1060">
    <property type="entry name" value="NPCBM/NEW2 domain"/>
    <property type="match status" value="2"/>
</dbReference>
<name>A0A4Q7M8A5_9MICO</name>
<dbReference type="InterPro" id="IPR013780">
    <property type="entry name" value="Glyco_hydro_b"/>
</dbReference>
<dbReference type="SUPFAM" id="SSF51445">
    <property type="entry name" value="(Trans)glycosidases"/>
    <property type="match status" value="1"/>
</dbReference>
<dbReference type="InterPro" id="IPR017853">
    <property type="entry name" value="GH"/>
</dbReference>
<feature type="chain" id="PRO_5020559672" evidence="3">
    <location>
        <begin position="37"/>
        <end position="1054"/>
    </location>
</feature>